<dbReference type="PANTHER" id="PTHR46142">
    <property type="match status" value="1"/>
</dbReference>
<evidence type="ECO:0000313" key="3">
    <source>
        <dbReference type="Proteomes" id="UP000315252"/>
    </source>
</evidence>
<sequence>MPLTSLDHVNIRTRNLPEMVRFYEEVVGLYEGERPPFSFPGAWLYCGDRAALHLMGPAEGETAAVGQIDHFAFMASGLSDFIANLEKRNIEYATRTIPELGNTQVNVRDPDGNRIEIQFLASESA</sequence>
<dbReference type="AlphaFoldDB" id="A0A545TYK7"/>
<dbReference type="Proteomes" id="UP000315252">
    <property type="component" value="Unassembled WGS sequence"/>
</dbReference>
<feature type="domain" description="VOC" evidence="1">
    <location>
        <begin position="5"/>
        <end position="120"/>
    </location>
</feature>
<gene>
    <name evidence="2" type="ORF">FKG95_08805</name>
</gene>
<dbReference type="InterPro" id="IPR037523">
    <property type="entry name" value="VOC_core"/>
</dbReference>
<dbReference type="EMBL" id="VHSH01000002">
    <property type="protein sequence ID" value="TQV82305.1"/>
    <property type="molecule type" value="Genomic_DNA"/>
</dbReference>
<name>A0A545TYK7_9PROT</name>
<protein>
    <submittedName>
        <fullName evidence="2">Glyoxalase</fullName>
    </submittedName>
</protein>
<dbReference type="PROSITE" id="PS51819">
    <property type="entry name" value="VOC"/>
    <property type="match status" value="1"/>
</dbReference>
<dbReference type="SUPFAM" id="SSF54593">
    <property type="entry name" value="Glyoxalase/Bleomycin resistance protein/Dihydroxybiphenyl dioxygenase"/>
    <property type="match status" value="1"/>
</dbReference>
<dbReference type="InterPro" id="IPR004360">
    <property type="entry name" value="Glyas_Fos-R_dOase_dom"/>
</dbReference>
<comment type="caution">
    <text evidence="2">The sequence shown here is derived from an EMBL/GenBank/DDBJ whole genome shotgun (WGS) entry which is preliminary data.</text>
</comment>
<dbReference type="InterPro" id="IPR029068">
    <property type="entry name" value="Glyas_Bleomycin-R_OHBP_Dase"/>
</dbReference>
<accession>A0A545TYK7</accession>
<dbReference type="Gene3D" id="3.10.180.10">
    <property type="entry name" value="2,3-Dihydroxybiphenyl 1,2-Dioxygenase, domain 1"/>
    <property type="match status" value="1"/>
</dbReference>
<evidence type="ECO:0000259" key="1">
    <source>
        <dbReference type="PROSITE" id="PS51819"/>
    </source>
</evidence>
<organism evidence="2 3">
    <name type="scientific">Denitrobaculum tricleocarpae</name>
    <dbReference type="NCBI Taxonomy" id="2591009"/>
    <lineage>
        <taxon>Bacteria</taxon>
        <taxon>Pseudomonadati</taxon>
        <taxon>Pseudomonadota</taxon>
        <taxon>Alphaproteobacteria</taxon>
        <taxon>Rhodospirillales</taxon>
        <taxon>Rhodospirillaceae</taxon>
        <taxon>Denitrobaculum</taxon>
    </lineage>
</organism>
<dbReference type="OrthoDB" id="5243302at2"/>
<proteinExistence type="predicted"/>
<reference evidence="2 3" key="1">
    <citation type="submission" date="2019-06" db="EMBL/GenBank/DDBJ databases">
        <title>Whole genome sequence for Rhodospirillaceae sp. R148.</title>
        <authorList>
            <person name="Wang G."/>
        </authorList>
    </citation>
    <scope>NUCLEOTIDE SEQUENCE [LARGE SCALE GENOMIC DNA]</scope>
    <source>
        <strain evidence="2 3">R148</strain>
    </source>
</reference>
<keyword evidence="3" id="KW-1185">Reference proteome</keyword>
<dbReference type="PANTHER" id="PTHR46142:SF3">
    <property type="entry name" value="F18B13.24 PROTEIN"/>
    <property type="match status" value="1"/>
</dbReference>
<evidence type="ECO:0000313" key="2">
    <source>
        <dbReference type="EMBL" id="TQV82305.1"/>
    </source>
</evidence>
<dbReference type="RefSeq" id="WP_142895936.1">
    <property type="nucleotide sequence ID" value="NZ_ML660053.1"/>
</dbReference>
<dbReference type="Pfam" id="PF00903">
    <property type="entry name" value="Glyoxalase"/>
    <property type="match status" value="1"/>
</dbReference>